<evidence type="ECO:0000313" key="2">
    <source>
        <dbReference type="EMBL" id="TWT54644.1"/>
    </source>
</evidence>
<dbReference type="Gene3D" id="2.40.10.480">
    <property type="match status" value="1"/>
</dbReference>
<reference evidence="2 3" key="1">
    <citation type="submission" date="2019-02" db="EMBL/GenBank/DDBJ databases">
        <title>Deep-cultivation of Planctomycetes and their phenomic and genomic characterization uncovers novel biology.</title>
        <authorList>
            <person name="Wiegand S."/>
            <person name="Jogler M."/>
            <person name="Boedeker C."/>
            <person name="Pinto D."/>
            <person name="Vollmers J."/>
            <person name="Rivas-Marin E."/>
            <person name="Kohn T."/>
            <person name="Peeters S.H."/>
            <person name="Heuer A."/>
            <person name="Rast P."/>
            <person name="Oberbeckmann S."/>
            <person name="Bunk B."/>
            <person name="Jeske O."/>
            <person name="Meyerdierks A."/>
            <person name="Storesund J.E."/>
            <person name="Kallscheuer N."/>
            <person name="Luecker S."/>
            <person name="Lage O.M."/>
            <person name="Pohl T."/>
            <person name="Merkel B.J."/>
            <person name="Hornburger P."/>
            <person name="Mueller R.-W."/>
            <person name="Bruemmer F."/>
            <person name="Labrenz M."/>
            <person name="Spormann A.M."/>
            <person name="Op Den Camp H."/>
            <person name="Overmann J."/>
            <person name="Amann R."/>
            <person name="Jetten M.S.M."/>
            <person name="Mascher T."/>
            <person name="Medema M.H."/>
            <person name="Devos D.P."/>
            <person name="Kaster A.-K."/>
            <person name="Ovreas L."/>
            <person name="Rohde M."/>
            <person name="Galperin M.Y."/>
            <person name="Jogler C."/>
        </authorList>
    </citation>
    <scope>NUCLEOTIDE SEQUENCE [LARGE SCALE GENOMIC DNA]</scope>
    <source>
        <strain evidence="2 3">Pla22</strain>
    </source>
</reference>
<protein>
    <submittedName>
        <fullName evidence="2">Outer membrane biogenesis protein BamB</fullName>
    </submittedName>
</protein>
<dbReference type="AlphaFoldDB" id="A0A5C5WUL8"/>
<dbReference type="Gene3D" id="2.130.10.10">
    <property type="entry name" value="YVTN repeat-like/Quinoprotein amine dehydrogenase"/>
    <property type="match status" value="1"/>
</dbReference>
<dbReference type="Pfam" id="PF13360">
    <property type="entry name" value="PQQ_2"/>
    <property type="match status" value="1"/>
</dbReference>
<name>A0A5C5WUL8_9BACT</name>
<comment type="caution">
    <text evidence="2">The sequence shown here is derived from an EMBL/GenBank/DDBJ whole genome shotgun (WGS) entry which is preliminary data.</text>
</comment>
<dbReference type="Proteomes" id="UP000316598">
    <property type="component" value="Unassembled WGS sequence"/>
</dbReference>
<gene>
    <name evidence="2" type="ORF">Pla22_22940</name>
</gene>
<dbReference type="SMART" id="SM00564">
    <property type="entry name" value="PQQ"/>
    <property type="match status" value="3"/>
</dbReference>
<organism evidence="2 3">
    <name type="scientific">Rubripirellula amarantea</name>
    <dbReference type="NCBI Taxonomy" id="2527999"/>
    <lineage>
        <taxon>Bacteria</taxon>
        <taxon>Pseudomonadati</taxon>
        <taxon>Planctomycetota</taxon>
        <taxon>Planctomycetia</taxon>
        <taxon>Pirellulales</taxon>
        <taxon>Pirellulaceae</taxon>
        <taxon>Rubripirellula</taxon>
    </lineage>
</organism>
<proteinExistence type="predicted"/>
<keyword evidence="3" id="KW-1185">Reference proteome</keyword>
<evidence type="ECO:0000313" key="3">
    <source>
        <dbReference type="Proteomes" id="UP000316598"/>
    </source>
</evidence>
<dbReference type="InterPro" id="IPR011047">
    <property type="entry name" value="Quinoprotein_ADH-like_sf"/>
</dbReference>
<evidence type="ECO:0000259" key="1">
    <source>
        <dbReference type="Pfam" id="PF13360"/>
    </source>
</evidence>
<dbReference type="SUPFAM" id="SSF50998">
    <property type="entry name" value="Quinoprotein alcohol dehydrogenase-like"/>
    <property type="match status" value="1"/>
</dbReference>
<dbReference type="PANTHER" id="PTHR34512:SF30">
    <property type="entry name" value="OUTER MEMBRANE PROTEIN ASSEMBLY FACTOR BAMB"/>
    <property type="match status" value="1"/>
</dbReference>
<feature type="domain" description="Pyrrolo-quinoline quinone repeat" evidence="1">
    <location>
        <begin position="145"/>
        <end position="393"/>
    </location>
</feature>
<dbReference type="InterPro" id="IPR015943">
    <property type="entry name" value="WD40/YVTN_repeat-like_dom_sf"/>
</dbReference>
<dbReference type="PANTHER" id="PTHR34512">
    <property type="entry name" value="CELL SURFACE PROTEIN"/>
    <property type="match status" value="1"/>
</dbReference>
<dbReference type="InterPro" id="IPR018391">
    <property type="entry name" value="PQQ_b-propeller_rpt"/>
</dbReference>
<accession>A0A5C5WUL8</accession>
<dbReference type="EMBL" id="SJPI01000001">
    <property type="protein sequence ID" value="TWT54644.1"/>
    <property type="molecule type" value="Genomic_DNA"/>
</dbReference>
<dbReference type="InterPro" id="IPR002372">
    <property type="entry name" value="PQQ_rpt_dom"/>
</dbReference>
<sequence>MLEIANGHANALTATRRGLNQGPKRLQTRIPGLPLTDRIRFFCRSLLIPSLYERVSVNRYLAALMPLLLSVCPSVSWADNWPHWRGDGGNGVAENANPPTEFSNARNVKWKVAISGQGSGSPAVWEDKIFVTTGVPVSGTKQVKFTVLCIDRATGKTLWEKVAVEAVPHEGTHQTNGFASASPCTDGTAVYAFFGSRGLFAYSIEGEMLWNRDFGDMTIRNNFGEGASPALHGDHLFVPWDHEGQSKLYAVNKLSGDIVWQVDRDEPSNWGTPLVIESEGQEQVILTGQNKVRAYELGTGKPLWECGGQTDRPAASPVAGDGLVFVASGFRGAFVGAFRPDGKGDIEGTDHVVWTRSRDTPDIASPLLSGDRLYYYKAKTGLLTCVNAKTGEPYYSAKRIPELDTIYASPVAAGGYVYLSDRDGTIVVIKDADHFESVATNQMGETVDATPAPIDDQLIVRGSKHLFCLQAQ</sequence>